<name>A0A1C9W5P0_9GAMM</name>
<feature type="region of interest" description="Disordered" evidence="1">
    <location>
        <begin position="11"/>
        <end position="35"/>
    </location>
</feature>
<dbReference type="Proteomes" id="UP000095672">
    <property type="component" value="Chromosome"/>
</dbReference>
<proteinExistence type="predicted"/>
<sequence>MDGKFCPISLSGNRLQRQPSRPGALHSGNRGQTGAAVLTPTTAQKIIGADGISSGWLNEMPDNYLVRELPLDDFGSLLGNPQLGCQGVHVLLLGGVVLIDGHGRDQVEIEGSGGVVDPADD</sequence>
<accession>A0A1C9W5P0</accession>
<evidence type="ECO:0000313" key="2">
    <source>
        <dbReference type="EMBL" id="AOS96476.1"/>
    </source>
</evidence>
<organism evidence="2 3">
    <name type="scientific">Microbulbifer aggregans</name>
    <dbReference type="NCBI Taxonomy" id="1769779"/>
    <lineage>
        <taxon>Bacteria</taxon>
        <taxon>Pseudomonadati</taxon>
        <taxon>Pseudomonadota</taxon>
        <taxon>Gammaproteobacteria</taxon>
        <taxon>Cellvibrionales</taxon>
        <taxon>Microbulbiferaceae</taxon>
        <taxon>Microbulbifer</taxon>
    </lineage>
</organism>
<dbReference type="KEGG" id="micc:AUP74_01011"/>
<dbReference type="AlphaFoldDB" id="A0A1C9W5P0"/>
<keyword evidence="3" id="KW-1185">Reference proteome</keyword>
<gene>
    <name evidence="2" type="ORF">AUP74_01011</name>
</gene>
<dbReference type="EMBL" id="CP014143">
    <property type="protein sequence ID" value="AOS96476.1"/>
    <property type="molecule type" value="Genomic_DNA"/>
</dbReference>
<evidence type="ECO:0000256" key="1">
    <source>
        <dbReference type="SAM" id="MobiDB-lite"/>
    </source>
</evidence>
<reference evidence="3" key="1">
    <citation type="submission" date="2016-01" db="EMBL/GenBank/DDBJ databases">
        <title>Complete genome sequence of Microbulbifer sp. CCB-MM1, a halophile isolated from Matang Mangrove Forest, Perak.</title>
        <authorList>
            <person name="Moh T.H."/>
            <person name="Dinesh B."/>
            <person name="Lau N.-S."/>
            <person name="Go F."/>
            <person name="Alexander Chong S.-C."/>
        </authorList>
    </citation>
    <scope>NUCLEOTIDE SEQUENCE [LARGE SCALE GENOMIC DNA]</scope>
    <source>
        <strain evidence="3">CCB-MM1</strain>
    </source>
</reference>
<protein>
    <submittedName>
        <fullName evidence="2">Uncharacterized protein</fullName>
    </submittedName>
</protein>
<dbReference type="STRING" id="1769779.AUP74_01011"/>
<evidence type="ECO:0000313" key="3">
    <source>
        <dbReference type="Proteomes" id="UP000095672"/>
    </source>
</evidence>